<proteinExistence type="predicted"/>
<feature type="region of interest" description="Disordered" evidence="1">
    <location>
        <begin position="201"/>
        <end position="266"/>
    </location>
</feature>
<dbReference type="EMBL" id="NNAY01000110">
    <property type="protein sequence ID" value="OXU30881.1"/>
    <property type="molecule type" value="Genomic_DNA"/>
</dbReference>
<evidence type="ECO:0000313" key="3">
    <source>
        <dbReference type="Proteomes" id="UP000215335"/>
    </source>
</evidence>
<organism evidence="2 3">
    <name type="scientific">Trichomalopsis sarcophagae</name>
    <dbReference type="NCBI Taxonomy" id="543379"/>
    <lineage>
        <taxon>Eukaryota</taxon>
        <taxon>Metazoa</taxon>
        <taxon>Ecdysozoa</taxon>
        <taxon>Arthropoda</taxon>
        <taxon>Hexapoda</taxon>
        <taxon>Insecta</taxon>
        <taxon>Pterygota</taxon>
        <taxon>Neoptera</taxon>
        <taxon>Endopterygota</taxon>
        <taxon>Hymenoptera</taxon>
        <taxon>Apocrita</taxon>
        <taxon>Proctotrupomorpha</taxon>
        <taxon>Chalcidoidea</taxon>
        <taxon>Pteromalidae</taxon>
        <taxon>Pteromalinae</taxon>
        <taxon>Trichomalopsis</taxon>
    </lineage>
</organism>
<dbReference type="OrthoDB" id="7689747at2759"/>
<feature type="compositionally biased region" description="Polar residues" evidence="1">
    <location>
        <begin position="455"/>
        <end position="464"/>
    </location>
</feature>
<feature type="region of interest" description="Disordered" evidence="1">
    <location>
        <begin position="441"/>
        <end position="465"/>
    </location>
</feature>
<dbReference type="AlphaFoldDB" id="A0A232FJH2"/>
<gene>
    <name evidence="2" type="ORF">TSAR_002602</name>
</gene>
<dbReference type="Proteomes" id="UP000215335">
    <property type="component" value="Unassembled WGS sequence"/>
</dbReference>
<reference evidence="2 3" key="1">
    <citation type="journal article" date="2017" name="Curr. Biol.">
        <title>The Evolution of Venom by Co-option of Single-Copy Genes.</title>
        <authorList>
            <person name="Martinson E.O."/>
            <person name="Mrinalini"/>
            <person name="Kelkar Y.D."/>
            <person name="Chang C.H."/>
            <person name="Werren J.H."/>
        </authorList>
    </citation>
    <scope>NUCLEOTIDE SEQUENCE [LARGE SCALE GENOMIC DNA]</scope>
    <source>
        <strain evidence="2 3">Alberta</strain>
        <tissue evidence="2">Whole body</tissue>
    </source>
</reference>
<feature type="compositionally biased region" description="Polar residues" evidence="1">
    <location>
        <begin position="313"/>
        <end position="347"/>
    </location>
</feature>
<feature type="region of interest" description="Disordered" evidence="1">
    <location>
        <begin position="296"/>
        <end position="350"/>
    </location>
</feature>
<evidence type="ECO:0000256" key="1">
    <source>
        <dbReference type="SAM" id="MobiDB-lite"/>
    </source>
</evidence>
<comment type="caution">
    <text evidence="2">The sequence shown here is derived from an EMBL/GenBank/DDBJ whole genome shotgun (WGS) entry which is preliminary data.</text>
</comment>
<accession>A0A232FJH2</accession>
<protein>
    <submittedName>
        <fullName evidence="2">Uncharacterized protein</fullName>
    </submittedName>
</protein>
<keyword evidence="3" id="KW-1185">Reference proteome</keyword>
<feature type="compositionally biased region" description="Polar residues" evidence="1">
    <location>
        <begin position="216"/>
        <end position="238"/>
    </location>
</feature>
<feature type="region of interest" description="Disordered" evidence="1">
    <location>
        <begin position="133"/>
        <end position="164"/>
    </location>
</feature>
<evidence type="ECO:0000313" key="2">
    <source>
        <dbReference type="EMBL" id="OXU30881.1"/>
    </source>
</evidence>
<sequence>MSSYIPTSITLAENVYVLCGLIEFVPPVIQPGMGHYIGYCRKLNNTWKVCNDLHKSKKNLTAGQLKNKKINMIFYAKCKKFVPPVIQPGMGHYIGYCRKLNITWKNLTAGQLNNKKISMIFYAKCKTSTNLKMKKSPLSTPGGQGGNFYRGRGRQRGYGHNQMRNNNNDYHRFHGPNNAGNYQFQGNMIPLETSSPTFYHNNRGNRRQPNERNNHRFSNTGISASTNFKMKKSPLSTPGGQGGNFYRGRGRQRGYGHNQMRNNNDDYHRFPGPNNAGNYQFQGNMIPLETSSPTFYHNNRGNRRQPNERNNHRFSNTGISGSYNQGYNNHRNNFQANSGSPYTPQKFQRNKQFKPDDPYWYRKIPISEFVDLESAFEDPWAELMEDLEKKKKALKATTAANNSSVEIICEKYPLEDSSSASTSDGATINISSSYEVKEDSSILSGDVTSQDDESFSLNANQSEDSSIDDPYWYRKIPISEFVDLESMFEDPWAELMEDLEKKKKALKATTAANNSSVEIICEKYPLEDSSSASTSDGATINISSSYEVKEDSSILSGDVTSQDDEFFSLKANQSEDSSIVMLN</sequence>
<name>A0A232FJH2_9HYME</name>